<dbReference type="FunFam" id="2.10.25.10:FF:000009">
    <property type="entry name" value="Low-density lipoprotein receptor isoform 1"/>
    <property type="match status" value="1"/>
</dbReference>
<dbReference type="InterPro" id="IPR001846">
    <property type="entry name" value="VWF_type-D"/>
</dbReference>
<feature type="domain" description="EGF-like" evidence="19">
    <location>
        <begin position="1444"/>
        <end position="1484"/>
    </location>
</feature>
<evidence type="ECO:0000256" key="17">
    <source>
        <dbReference type="SAM" id="Phobius"/>
    </source>
</evidence>
<evidence type="ECO:0000256" key="14">
    <source>
        <dbReference type="ARBA" id="ARBA00023180"/>
    </source>
</evidence>
<dbReference type="PANTHER" id="PTHR24050">
    <property type="entry name" value="PA14 DOMAIN-CONTAINING PROTEIN"/>
    <property type="match status" value="1"/>
</dbReference>
<dbReference type="Pfam" id="PF14670">
    <property type="entry name" value="FXa_inhibition"/>
    <property type="match status" value="2"/>
</dbReference>
<dbReference type="GO" id="GO:0007160">
    <property type="term" value="P:cell-matrix adhesion"/>
    <property type="evidence" value="ECO:0007669"/>
    <property type="project" value="InterPro"/>
</dbReference>
<evidence type="ECO:0000256" key="5">
    <source>
        <dbReference type="ARBA" id="ARBA00022536"/>
    </source>
</evidence>
<dbReference type="SUPFAM" id="SSF57196">
    <property type="entry name" value="EGF/Laminin"/>
    <property type="match status" value="6"/>
</dbReference>
<dbReference type="PROSITE" id="PS51233">
    <property type="entry name" value="VWFD"/>
    <property type="match status" value="1"/>
</dbReference>
<feature type="disulfide bond" evidence="15">
    <location>
        <begin position="1364"/>
        <end position="1374"/>
    </location>
</feature>
<keyword evidence="9" id="KW-0677">Repeat</keyword>
<dbReference type="FunFam" id="2.10.25.10:FF:000038">
    <property type="entry name" value="Fibrillin 2"/>
    <property type="match status" value="1"/>
</dbReference>
<evidence type="ECO:0000256" key="16">
    <source>
        <dbReference type="SAM" id="MobiDB-lite"/>
    </source>
</evidence>
<keyword evidence="4" id="KW-0272">Extracellular matrix</keyword>
<dbReference type="SMART" id="SM00723">
    <property type="entry name" value="AMOP"/>
    <property type="match status" value="1"/>
</dbReference>
<feature type="region of interest" description="Disordered" evidence="16">
    <location>
        <begin position="2075"/>
        <end position="2097"/>
    </location>
</feature>
<feature type="domain" description="EGF-like" evidence="19">
    <location>
        <begin position="1231"/>
        <end position="1269"/>
    </location>
</feature>
<keyword evidence="13" id="KW-0675">Receptor</keyword>
<dbReference type="InterPro" id="IPR000152">
    <property type="entry name" value="EGF-type_Asp/Asn_hydroxyl_site"/>
</dbReference>
<evidence type="ECO:0000256" key="13">
    <source>
        <dbReference type="ARBA" id="ARBA00023170"/>
    </source>
</evidence>
<evidence type="ECO:0000256" key="3">
    <source>
        <dbReference type="ARBA" id="ARBA00006127"/>
    </source>
</evidence>
<keyword evidence="4" id="KW-0964">Secreted</keyword>
<comment type="subcellular location">
    <subcellularLocation>
        <location evidence="1">Membrane</location>
        <topology evidence="1">Single-pass type I membrane protein</topology>
    </subcellularLocation>
    <subcellularLocation>
        <location evidence="2">Secreted</location>
        <location evidence="2">Extracellular space</location>
        <location evidence="2">Extracellular matrix</location>
    </subcellularLocation>
</comment>
<dbReference type="PROSITE" id="PS01187">
    <property type="entry name" value="EGF_CA"/>
    <property type="match status" value="4"/>
</dbReference>
<dbReference type="InterPro" id="IPR000082">
    <property type="entry name" value="SEA_dom"/>
</dbReference>
<feature type="domain" description="EGF-like" evidence="19">
    <location>
        <begin position="1189"/>
        <end position="1230"/>
    </location>
</feature>
<dbReference type="SUPFAM" id="SSF57184">
    <property type="entry name" value="Growth factor receptor domain"/>
    <property type="match status" value="2"/>
</dbReference>
<proteinExistence type="inferred from homology"/>
<evidence type="ECO:0000256" key="1">
    <source>
        <dbReference type="ARBA" id="ARBA00004479"/>
    </source>
</evidence>
<dbReference type="Gene3D" id="2.10.25.10">
    <property type="entry name" value="Laminin"/>
    <property type="match status" value="13"/>
</dbReference>
<dbReference type="InterPro" id="IPR000742">
    <property type="entry name" value="EGF"/>
</dbReference>
<keyword evidence="8" id="KW-0732">Signal</keyword>
<keyword evidence="10 17" id="KW-1133">Transmembrane helix</keyword>
<name>A0A8W8NWN4_MAGGI</name>
<dbReference type="Pfam" id="PF12662">
    <property type="entry name" value="cEGF"/>
    <property type="match status" value="1"/>
</dbReference>
<feature type="domain" description="SEA" evidence="18">
    <location>
        <begin position="1613"/>
        <end position="1735"/>
    </location>
</feature>
<keyword evidence="14" id="KW-0325">Glycoprotein</keyword>
<dbReference type="EnsemblMetazoa" id="G7070.3">
    <property type="protein sequence ID" value="G7070.3:cds"/>
    <property type="gene ID" value="G7070"/>
</dbReference>
<dbReference type="FunFam" id="2.10.25.10:FF:000005">
    <property type="entry name" value="Fibrillin 2"/>
    <property type="match status" value="2"/>
</dbReference>
<evidence type="ECO:0008006" key="25">
    <source>
        <dbReference type="Google" id="ProtNLM"/>
    </source>
</evidence>
<dbReference type="InterPro" id="IPR005533">
    <property type="entry name" value="AMOP_dom"/>
</dbReference>
<feature type="domain" description="EGF-like" evidence="19">
    <location>
        <begin position="1360"/>
        <end position="1399"/>
    </location>
</feature>
<accession>A0A8W8NWN4</accession>
<evidence type="ECO:0000256" key="2">
    <source>
        <dbReference type="ARBA" id="ARBA00004498"/>
    </source>
</evidence>
<feature type="region of interest" description="Disordered" evidence="16">
    <location>
        <begin position="1"/>
        <end position="37"/>
    </location>
</feature>
<dbReference type="PROSITE" id="PS50024">
    <property type="entry name" value="SEA"/>
    <property type="match status" value="1"/>
</dbReference>
<evidence type="ECO:0000256" key="6">
    <source>
        <dbReference type="ARBA" id="ARBA00022583"/>
    </source>
</evidence>
<dbReference type="PROSITE" id="PS00010">
    <property type="entry name" value="ASX_HYDROXYL"/>
    <property type="match status" value="8"/>
</dbReference>
<evidence type="ECO:0000256" key="11">
    <source>
        <dbReference type="ARBA" id="ARBA00023136"/>
    </source>
</evidence>
<evidence type="ECO:0000259" key="19">
    <source>
        <dbReference type="PROSITE" id="PS50026"/>
    </source>
</evidence>
<dbReference type="PROSITE" id="PS50026">
    <property type="entry name" value="EGF_3"/>
    <property type="match status" value="7"/>
</dbReference>
<dbReference type="Pfam" id="PF06119">
    <property type="entry name" value="NIDO"/>
    <property type="match status" value="1"/>
</dbReference>
<evidence type="ECO:0000313" key="24">
    <source>
        <dbReference type="Proteomes" id="UP000005408"/>
    </source>
</evidence>
<keyword evidence="12 15" id="KW-1015">Disulfide bond</keyword>
<keyword evidence="5 15" id="KW-0245">EGF-like domain</keyword>
<dbReference type="SMART" id="SM00181">
    <property type="entry name" value="EGF"/>
    <property type="match status" value="16"/>
</dbReference>
<dbReference type="PROSITE" id="PS50856">
    <property type="entry name" value="AMOP"/>
    <property type="match status" value="1"/>
</dbReference>
<keyword evidence="24" id="KW-1185">Reference proteome</keyword>
<feature type="transmembrane region" description="Helical" evidence="17">
    <location>
        <begin position="1923"/>
        <end position="1949"/>
    </location>
</feature>
<keyword evidence="7 17" id="KW-0812">Transmembrane</keyword>
<evidence type="ECO:0000259" key="18">
    <source>
        <dbReference type="PROSITE" id="PS50024"/>
    </source>
</evidence>
<dbReference type="InterPro" id="IPR026823">
    <property type="entry name" value="cEGF"/>
</dbReference>
<dbReference type="InterPro" id="IPR049883">
    <property type="entry name" value="NOTCH1_EGF-like"/>
</dbReference>
<evidence type="ECO:0000256" key="7">
    <source>
        <dbReference type="ARBA" id="ARBA00022692"/>
    </source>
</evidence>
<dbReference type="SMART" id="SM00179">
    <property type="entry name" value="EGF_CA"/>
    <property type="match status" value="12"/>
</dbReference>
<evidence type="ECO:0000256" key="8">
    <source>
        <dbReference type="ARBA" id="ARBA00022729"/>
    </source>
</evidence>
<dbReference type="Proteomes" id="UP000005408">
    <property type="component" value="Unassembled WGS sequence"/>
</dbReference>
<dbReference type="PROSITE" id="PS01186">
    <property type="entry name" value="EGF_2"/>
    <property type="match status" value="5"/>
</dbReference>
<evidence type="ECO:0000259" key="21">
    <source>
        <dbReference type="PROSITE" id="PS51220"/>
    </source>
</evidence>
<dbReference type="GO" id="GO:0016020">
    <property type="term" value="C:membrane"/>
    <property type="evidence" value="ECO:0007669"/>
    <property type="project" value="UniProtKB-SubCell"/>
</dbReference>
<comment type="caution">
    <text evidence="15">Lacks conserved residue(s) required for the propagation of feature annotation.</text>
</comment>
<dbReference type="CDD" id="cd00054">
    <property type="entry name" value="EGF_CA"/>
    <property type="match status" value="6"/>
</dbReference>
<evidence type="ECO:0000259" key="20">
    <source>
        <dbReference type="PROSITE" id="PS50856"/>
    </source>
</evidence>
<keyword evidence="11 17" id="KW-0472">Membrane</keyword>
<keyword evidence="6" id="KW-0254">Endocytosis</keyword>
<feature type="domain" description="EGF-like" evidence="19">
    <location>
        <begin position="1021"/>
        <end position="1061"/>
    </location>
</feature>
<sequence>MNEASTSTSGLTSSTTVPDATTTTVGSTESSTSETTTAGLITTIAQASTTVILGTTESSTTTSYSETTETDTTTSKLTTSDTTTLTPGVTTSDTTTVTPGVTTSFTTTSTPGTTLTSGITTSTTGSRVTADLTTLMTTLPVAESTALLPFGGVANDEKGRGGDDALVAVVENPVGFTCNCQISNRVFIHTNGYITLDSNFESAKPALLKSGNSQKIVAPFWSDIDLKNDSKIWYHLYNKFDSTDVSLIMSEVKSLVRGNFRESSVADSFEPNTVLVVTWENVVQSPARLHETQNATFQLLLASDGLTTYTGFLYKAMHFLPPKKAVMGYRCGESSRSIFNLPGSLTPSIYSEVINKGDNAKNTKGLWMYKLDTCSNSDINYVERCHNWRIKSARGEQEMTSLAHGLLASCPCNVRQMQADPRFMASTEEPGCYFKVHSPGDYLFTRKCCYSTSSPEGPLLTGVSGAGYVYLYNPLLYPSLSLSHDVTPYTWCCVKAGLCDLFFNQRPSDNCLSYKPPESGISYGDPHIDTIDGYSYTYNGIGEYTMLEIKNNISSGGTVFELQSRTSLAQNISGSQVPASIFSAFVAKEDNVTAQVEVNLQKNGMIVFCNGLDVTNEFYQDMNYICTIHNQLRLSRKSQLSNHSVQLLFASEIALTISFNVEMLDLTVLLPTSLSNVTSIGGLLGNVNGNSTDDLTLKNGSVLPETPTERDIYSIFGESWRIDCNESIFYYRAGEDCNMYQNTSFTPVFLEDFNSTRLAEANKTCKGERGCLFDFLITGNQAIADNSKRVMDIEVQRQLEAENNPPEIKGQLKVNATLGQSLNLSADAFDPDGDLVTVISPDGNSTGSGTANISYIYTPTAEHQQISFWAVDMKGSASHTLTVVVVKCSGCSGHGDCDFDHPTPTSQPNQLSVPCICHIGWEGESCSVDIDGCHDDPCVSPSVCSDNSPEEHNNTSVAYKCDKCIPGYIQGNEKKCVDVDECVSGSQCGVRQQCTNVEGSFSCSCQSGYRSDPNQDLECLDVNECLEQTSECEQLCNNTEGGYVCSCREGYILSQDNRTCQQDTVPVGCTNFGCSHICVVESGSPRCYCKDGFTLAEDGKACRDIDECLEVTGKKCPQLCTNTEGGYTCSCVTGFQLMADQKSCTECDTVHWGVNCNQSCDCTQNSISCDSKFGCQCKDGWSGTHCEVNIKECVGGGPCGGLENCVDTPGSYVCQCKAGYLRNQTTGNCENINECKESLYNCTVLEVCVDTLGSYRCDCLPGYQREASGQCRDVNECELQTDDCNHHCVNTEGSYNCKCNIGYLLQDNRRTCVKSSNPCEGSSLTCDEAFGGCTTNSSGSPFCFCLQGYRLNQTSNQCTDIDECDIAHGCSYLCNNTAGGFHCSCPPGTALLADKKTCQGCNKTDSWGVGCENQCGCGVGALYCDSLGGCVCEAGWTGAQCSTDIDECHSSSTNKCGENSHCVNREPSYICQCDPGYTKLSNSQSTQCTDINECETNQHDCSQRCYNMDGGFLCSCSDGFILDADNKTCHNLDECTLKSDDCQQICVDTLGSFFCQCHTGFHLANDQRTCVQDLDPCNAAKNCSYACRIKDGNPECYCSSNSRLNPQDNETCVAIDNKIPVNMTTDYPFLEDLLHPPTAIYKNTKKDFEDSLRKSFREIPGFENVVPVVTKFRKDAAQSGNTTVEFYLVMDRDVTPEDIANVSSTLVNLRRSKISVRLSKYNILREPTVGTSQEPAQCVLCPQSCYFHTASEYLCRSSLDEDKTLMVQLSLERDFDTALNDSRSPGFKEYSDKIASSLGTILTLTNIEEIYVSEFREISNSKTQIVAHVSLNTSVTEGVRRTVGRTLYQTVDSKKCLDLDPSCVALNNQTYIGNSTSLIAVICYTCSAQQICVKATNEYQCVAAPATTVTTPAQTEVPSNIDLILGLGLGLPLGLILSLLVLLLMCLLCRRRRRARRSSTDSEFSSVDPYHIRAAFGSVSSKISGHKPQEFGGLGVGMFGASPFGQQPRDIIDSQRQQQEFPELPFSYGNRFYRPEGDTFNESSYFESRREDLPPSSNFSWDFLFNTLDPKEEFRIDRPSFEQTPTAPYMEDFGSEA</sequence>
<dbReference type="Pfam" id="PF07645">
    <property type="entry name" value="EGF_CA"/>
    <property type="match status" value="8"/>
</dbReference>
<dbReference type="InterPro" id="IPR052235">
    <property type="entry name" value="Nephronectin_domain"/>
</dbReference>
<dbReference type="InterPro" id="IPR003886">
    <property type="entry name" value="NIDO_dom"/>
</dbReference>
<evidence type="ECO:0000256" key="12">
    <source>
        <dbReference type="ARBA" id="ARBA00023157"/>
    </source>
</evidence>
<dbReference type="SMART" id="SM00539">
    <property type="entry name" value="NIDO"/>
    <property type="match status" value="1"/>
</dbReference>
<organism evidence="23 24">
    <name type="scientific">Magallana gigas</name>
    <name type="common">Pacific oyster</name>
    <name type="synonym">Crassostrea gigas</name>
    <dbReference type="NCBI Taxonomy" id="29159"/>
    <lineage>
        <taxon>Eukaryota</taxon>
        <taxon>Metazoa</taxon>
        <taxon>Spiralia</taxon>
        <taxon>Lophotrochozoa</taxon>
        <taxon>Mollusca</taxon>
        <taxon>Bivalvia</taxon>
        <taxon>Autobranchia</taxon>
        <taxon>Pteriomorphia</taxon>
        <taxon>Ostreida</taxon>
        <taxon>Ostreoidea</taxon>
        <taxon>Ostreidae</taxon>
        <taxon>Magallana</taxon>
    </lineage>
</organism>
<dbReference type="InterPro" id="IPR018097">
    <property type="entry name" value="EGF_Ca-bd_CS"/>
</dbReference>
<dbReference type="PANTHER" id="PTHR24050:SF26">
    <property type="entry name" value="FIBULIN-5"/>
    <property type="match status" value="1"/>
</dbReference>
<dbReference type="GO" id="GO:0005509">
    <property type="term" value="F:calcium ion binding"/>
    <property type="evidence" value="ECO:0007669"/>
    <property type="project" value="InterPro"/>
</dbReference>
<evidence type="ECO:0000256" key="9">
    <source>
        <dbReference type="ARBA" id="ARBA00022737"/>
    </source>
</evidence>
<feature type="domain" description="VWFD" evidence="22">
    <location>
        <begin position="518"/>
        <end position="728"/>
    </location>
</feature>
<feature type="domain" description="EGF-like" evidence="19">
    <location>
        <begin position="978"/>
        <end position="1015"/>
    </location>
</feature>
<feature type="domain" description="AMOP" evidence="20">
    <location>
        <begin position="377"/>
        <end position="506"/>
    </location>
</feature>
<feature type="domain" description="NIDO" evidence="21">
    <location>
        <begin position="219"/>
        <end position="374"/>
    </location>
</feature>
<feature type="domain" description="EGF-like" evidence="19">
    <location>
        <begin position="1531"/>
        <end position="1567"/>
    </location>
</feature>
<evidence type="ECO:0000259" key="22">
    <source>
        <dbReference type="PROSITE" id="PS51233"/>
    </source>
</evidence>
<evidence type="ECO:0000256" key="4">
    <source>
        <dbReference type="ARBA" id="ARBA00022530"/>
    </source>
</evidence>
<dbReference type="InterPro" id="IPR001881">
    <property type="entry name" value="EGF-like_Ca-bd_dom"/>
</dbReference>
<feature type="region of interest" description="Disordered" evidence="16">
    <location>
        <begin position="57"/>
        <end position="123"/>
    </location>
</feature>
<evidence type="ECO:0000313" key="23">
    <source>
        <dbReference type="EnsemblMetazoa" id="G7070.3:cds"/>
    </source>
</evidence>
<dbReference type="PROSITE" id="PS51220">
    <property type="entry name" value="NIDO"/>
    <property type="match status" value="1"/>
</dbReference>
<dbReference type="InterPro" id="IPR009030">
    <property type="entry name" value="Growth_fac_rcpt_cys_sf"/>
</dbReference>
<evidence type="ECO:0000256" key="15">
    <source>
        <dbReference type="PROSITE-ProRule" id="PRU00076"/>
    </source>
</evidence>
<comment type="similarity">
    <text evidence="3">Belongs to the fibulin family.</text>
</comment>
<protein>
    <recommendedName>
        <fullName evidence="25">Fibrillin-1</fullName>
    </recommendedName>
</protein>
<dbReference type="GO" id="GO:0006897">
    <property type="term" value="P:endocytosis"/>
    <property type="evidence" value="ECO:0007669"/>
    <property type="project" value="UniProtKB-KW"/>
</dbReference>
<evidence type="ECO:0000256" key="10">
    <source>
        <dbReference type="ARBA" id="ARBA00022989"/>
    </source>
</evidence>
<reference evidence="23" key="1">
    <citation type="submission" date="2022-08" db="UniProtKB">
        <authorList>
            <consortium name="EnsemblMetazoa"/>
        </authorList>
    </citation>
    <scope>IDENTIFICATION</scope>
    <source>
        <strain evidence="23">05x7-T-G4-1.051#20</strain>
    </source>
</reference>